<comment type="caution">
    <text evidence="2">The sequence shown here is derived from an EMBL/GenBank/DDBJ whole genome shotgun (WGS) entry which is preliminary data.</text>
</comment>
<name>A0AAD9R8D6_9HYME</name>
<dbReference type="EMBL" id="JAIFRP010005162">
    <property type="protein sequence ID" value="KAK2574718.1"/>
    <property type="molecule type" value="Genomic_DNA"/>
</dbReference>
<evidence type="ECO:0000313" key="3">
    <source>
        <dbReference type="Proteomes" id="UP001258017"/>
    </source>
</evidence>
<feature type="domain" description="Reverse transcriptase Ty1/copia-type" evidence="1">
    <location>
        <begin position="1"/>
        <end position="76"/>
    </location>
</feature>
<accession>A0AAD9R8D6</accession>
<reference evidence="2" key="2">
    <citation type="journal article" date="2023" name="Commun. Biol.">
        <title>Intrasexual cuticular hydrocarbon dimorphism in a wasp sheds light on hydrocarbon biosynthesis genes in Hymenoptera.</title>
        <authorList>
            <person name="Moris V.C."/>
            <person name="Podsiadlowski L."/>
            <person name="Martin S."/>
            <person name="Oeyen J.P."/>
            <person name="Donath A."/>
            <person name="Petersen M."/>
            <person name="Wilbrandt J."/>
            <person name="Misof B."/>
            <person name="Liedtke D."/>
            <person name="Thamm M."/>
            <person name="Scheiner R."/>
            <person name="Schmitt T."/>
            <person name="Niehuis O."/>
        </authorList>
    </citation>
    <scope>NUCLEOTIDE SEQUENCE</scope>
    <source>
        <strain evidence="2">GBR_01_08_01A</strain>
    </source>
</reference>
<dbReference type="Proteomes" id="UP001258017">
    <property type="component" value="Unassembled WGS sequence"/>
</dbReference>
<evidence type="ECO:0000259" key="1">
    <source>
        <dbReference type="Pfam" id="PF07727"/>
    </source>
</evidence>
<feature type="non-terminal residue" evidence="2">
    <location>
        <position position="1"/>
    </location>
</feature>
<protein>
    <recommendedName>
        <fullName evidence="1">Reverse transcriptase Ty1/copia-type domain-containing protein</fullName>
    </recommendedName>
</protein>
<reference evidence="2" key="1">
    <citation type="submission" date="2021-08" db="EMBL/GenBank/DDBJ databases">
        <authorList>
            <person name="Misof B."/>
            <person name="Oliver O."/>
            <person name="Podsiadlowski L."/>
            <person name="Donath A."/>
            <person name="Peters R."/>
            <person name="Mayer C."/>
            <person name="Rust J."/>
            <person name="Gunkel S."/>
            <person name="Lesny P."/>
            <person name="Martin S."/>
            <person name="Oeyen J.P."/>
            <person name="Petersen M."/>
            <person name="Panagiotis P."/>
            <person name="Wilbrandt J."/>
            <person name="Tanja T."/>
        </authorList>
    </citation>
    <scope>NUCLEOTIDE SEQUENCE</scope>
    <source>
        <strain evidence="2">GBR_01_08_01A</strain>
        <tissue evidence="2">Thorax + abdomen</tissue>
    </source>
</reference>
<keyword evidence="3" id="KW-1185">Reference proteome</keyword>
<gene>
    <name evidence="2" type="ORF">KPH14_012963</name>
</gene>
<dbReference type="InterPro" id="IPR013103">
    <property type="entry name" value="RVT_2"/>
</dbReference>
<dbReference type="Pfam" id="PF07727">
    <property type="entry name" value="RVT_2"/>
    <property type="match status" value="1"/>
</dbReference>
<feature type="non-terminal residue" evidence="2">
    <location>
        <position position="121"/>
    </location>
</feature>
<evidence type="ECO:0000313" key="2">
    <source>
        <dbReference type="EMBL" id="KAK2574718.1"/>
    </source>
</evidence>
<sequence length="121" mass="13571">VDDMIIAHQNDKDIADFEKKLQRKIQISCLGDVTTYLGIEVKRDKNGIFNIGLTTYIDKILKRFGLSDVKESRIPLDPGYVKETDSTTLLPDNNKYREAIGALLYISVNTRPDIAAAVSIL</sequence>
<organism evidence="2 3">
    <name type="scientific">Odynerus spinipes</name>
    <dbReference type="NCBI Taxonomy" id="1348599"/>
    <lineage>
        <taxon>Eukaryota</taxon>
        <taxon>Metazoa</taxon>
        <taxon>Ecdysozoa</taxon>
        <taxon>Arthropoda</taxon>
        <taxon>Hexapoda</taxon>
        <taxon>Insecta</taxon>
        <taxon>Pterygota</taxon>
        <taxon>Neoptera</taxon>
        <taxon>Endopterygota</taxon>
        <taxon>Hymenoptera</taxon>
        <taxon>Apocrita</taxon>
        <taxon>Aculeata</taxon>
        <taxon>Vespoidea</taxon>
        <taxon>Vespidae</taxon>
        <taxon>Eumeninae</taxon>
        <taxon>Odynerus</taxon>
    </lineage>
</organism>
<proteinExistence type="predicted"/>
<dbReference type="AlphaFoldDB" id="A0AAD9R8D6"/>